<feature type="DNA-binding region" description="Homeobox" evidence="4">
    <location>
        <begin position="396"/>
        <end position="455"/>
    </location>
</feature>
<proteinExistence type="predicted"/>
<feature type="domain" description="Homeobox" evidence="6">
    <location>
        <begin position="394"/>
        <end position="454"/>
    </location>
</feature>
<accession>A0A1Y2F8I0</accession>
<keyword evidence="2 4" id="KW-0371">Homeobox</keyword>
<dbReference type="Proteomes" id="UP000193920">
    <property type="component" value="Unassembled WGS sequence"/>
</dbReference>
<keyword evidence="1 4" id="KW-0238">DNA-binding</keyword>
<feature type="compositionally biased region" description="Polar residues" evidence="5">
    <location>
        <begin position="239"/>
        <end position="251"/>
    </location>
</feature>
<evidence type="ECO:0000313" key="7">
    <source>
        <dbReference type="EMBL" id="ORY80179.1"/>
    </source>
</evidence>
<dbReference type="PROSITE" id="PS50071">
    <property type="entry name" value="HOMEOBOX_2"/>
    <property type="match status" value="1"/>
</dbReference>
<dbReference type="GO" id="GO:0005634">
    <property type="term" value="C:nucleus"/>
    <property type="evidence" value="ECO:0007669"/>
    <property type="project" value="UniProtKB-SubCell"/>
</dbReference>
<evidence type="ECO:0000259" key="6">
    <source>
        <dbReference type="PROSITE" id="PS50071"/>
    </source>
</evidence>
<dbReference type="AlphaFoldDB" id="A0A1Y2F8I0"/>
<dbReference type="SMART" id="SM00389">
    <property type="entry name" value="HOX"/>
    <property type="match status" value="1"/>
</dbReference>
<evidence type="ECO:0000313" key="8">
    <source>
        <dbReference type="Proteomes" id="UP000193920"/>
    </source>
</evidence>
<comment type="caution">
    <text evidence="7">The sequence shown here is derived from an EMBL/GenBank/DDBJ whole genome shotgun (WGS) entry which is preliminary data.</text>
</comment>
<gene>
    <name evidence="7" type="ORF">LY90DRAFT_664623</name>
</gene>
<evidence type="ECO:0000256" key="4">
    <source>
        <dbReference type="PROSITE-ProRule" id="PRU00108"/>
    </source>
</evidence>
<dbReference type="InterPro" id="IPR001356">
    <property type="entry name" value="HD"/>
</dbReference>
<reference evidence="7 8" key="1">
    <citation type="submission" date="2016-08" db="EMBL/GenBank/DDBJ databases">
        <title>A Parts List for Fungal Cellulosomes Revealed by Comparative Genomics.</title>
        <authorList>
            <consortium name="DOE Joint Genome Institute"/>
            <person name="Haitjema C.H."/>
            <person name="Gilmore S.P."/>
            <person name="Henske J.K."/>
            <person name="Solomon K.V."/>
            <person name="De Groot R."/>
            <person name="Kuo A."/>
            <person name="Mondo S.J."/>
            <person name="Salamov A.A."/>
            <person name="Labutti K."/>
            <person name="Zhao Z."/>
            <person name="Chiniquy J."/>
            <person name="Barry K."/>
            <person name="Brewer H.M."/>
            <person name="Purvine S.O."/>
            <person name="Wright A.T."/>
            <person name="Boxma B."/>
            <person name="Van Alen T."/>
            <person name="Hackstein J.H."/>
            <person name="Baker S.E."/>
            <person name="Grigoriev I.V."/>
            <person name="O'Malley M.A."/>
        </authorList>
    </citation>
    <scope>NUCLEOTIDE SEQUENCE [LARGE SCALE GENOMIC DNA]</scope>
    <source>
        <strain evidence="7 8">G1</strain>
    </source>
</reference>
<evidence type="ECO:0000256" key="1">
    <source>
        <dbReference type="ARBA" id="ARBA00023125"/>
    </source>
</evidence>
<dbReference type="InterPro" id="IPR009057">
    <property type="entry name" value="Homeodomain-like_sf"/>
</dbReference>
<dbReference type="CDD" id="cd00086">
    <property type="entry name" value="homeodomain"/>
    <property type="match status" value="1"/>
</dbReference>
<dbReference type="Pfam" id="PF05920">
    <property type="entry name" value="Homeobox_KN"/>
    <property type="match status" value="1"/>
</dbReference>
<dbReference type="SUPFAM" id="SSF46689">
    <property type="entry name" value="Homeodomain-like"/>
    <property type="match status" value="1"/>
</dbReference>
<feature type="compositionally biased region" description="Basic residues" evidence="5">
    <location>
        <begin position="456"/>
        <end position="466"/>
    </location>
</feature>
<name>A0A1Y2F8I0_9FUNG</name>
<comment type="subcellular location">
    <subcellularLocation>
        <location evidence="4">Nucleus</location>
    </subcellularLocation>
</comment>
<dbReference type="EMBL" id="MCOG01000013">
    <property type="protein sequence ID" value="ORY80179.1"/>
    <property type="molecule type" value="Genomic_DNA"/>
</dbReference>
<organism evidence="7 8">
    <name type="scientific">Neocallimastix californiae</name>
    <dbReference type="NCBI Taxonomy" id="1754190"/>
    <lineage>
        <taxon>Eukaryota</taxon>
        <taxon>Fungi</taxon>
        <taxon>Fungi incertae sedis</taxon>
        <taxon>Chytridiomycota</taxon>
        <taxon>Chytridiomycota incertae sedis</taxon>
        <taxon>Neocallimastigomycetes</taxon>
        <taxon>Neocallimastigales</taxon>
        <taxon>Neocallimastigaceae</taxon>
        <taxon>Neocallimastix</taxon>
    </lineage>
</organism>
<sequence>MRVEGMINIPNNQNISIIKRQGVIKSEIDVANVLLHLKEKDEQKARNINNNTTNNNLNSYQKSNLIEKPINSNSFSNSFRTSTVSLSSINNERGKHIISYNNNPYRSPSSTVYSSPIISKMDNLDNDIRKIGDNLFLNKEREDYFYRNHNILPPVSYLLETKVVNSPMKDNILPMPDIPSFRSKLSNMSDHMRINSMEMDKDDLLYYKSFSNQPNDFKSSRKSSYSSIRDNDNKKYNIPINQNNTNKIYNSDVNSNINYNKYYSDNKNNNKTSNFFRSNPSPNSDHMYNIHISTPSQPVISLPSPSIKVEQNNSYNQYRNQSYYYSSENSSSSIKYNNNSDNLLSNLDNRINNNFEGNSNNAMKVSVNMDKGITDNMSIKQIVGRNNNETPNGKKKEKESRRFPKYIIHILETSYNTSHYPSNNEKDRLVSETHLTHRQINDWFINKRARSSNNPNRRRCARKLKKAQNDKLI</sequence>
<protein>
    <recommendedName>
        <fullName evidence="6">Homeobox domain-containing protein</fullName>
    </recommendedName>
</protein>
<dbReference type="GO" id="GO:0003677">
    <property type="term" value="F:DNA binding"/>
    <property type="evidence" value="ECO:0007669"/>
    <property type="project" value="UniProtKB-UniRule"/>
</dbReference>
<keyword evidence="8" id="KW-1185">Reference proteome</keyword>
<dbReference type="Gene3D" id="1.10.10.60">
    <property type="entry name" value="Homeodomain-like"/>
    <property type="match status" value="1"/>
</dbReference>
<keyword evidence="3 4" id="KW-0539">Nucleus</keyword>
<feature type="region of interest" description="Disordered" evidence="5">
    <location>
        <begin position="263"/>
        <end position="282"/>
    </location>
</feature>
<dbReference type="InterPro" id="IPR008422">
    <property type="entry name" value="KN_HD"/>
</dbReference>
<dbReference type="GO" id="GO:0006355">
    <property type="term" value="P:regulation of DNA-templated transcription"/>
    <property type="evidence" value="ECO:0007669"/>
    <property type="project" value="InterPro"/>
</dbReference>
<dbReference type="STRING" id="1754190.A0A1Y2F8I0"/>
<evidence type="ECO:0000256" key="5">
    <source>
        <dbReference type="SAM" id="MobiDB-lite"/>
    </source>
</evidence>
<evidence type="ECO:0000256" key="2">
    <source>
        <dbReference type="ARBA" id="ARBA00023155"/>
    </source>
</evidence>
<dbReference type="OrthoDB" id="6159439at2759"/>
<evidence type="ECO:0000256" key="3">
    <source>
        <dbReference type="ARBA" id="ARBA00023242"/>
    </source>
</evidence>
<feature type="region of interest" description="Disordered" evidence="5">
    <location>
        <begin position="215"/>
        <end position="251"/>
    </location>
</feature>
<feature type="region of interest" description="Disordered" evidence="5">
    <location>
        <begin position="448"/>
        <end position="473"/>
    </location>
</feature>